<dbReference type="PRINTS" id="PR00063">
    <property type="entry name" value="RIBOSOMALL27"/>
</dbReference>
<evidence type="ECO:0000256" key="4">
    <source>
        <dbReference type="HAMAP-Rule" id="MF_01363"/>
    </source>
</evidence>
<dbReference type="Pfam" id="PF01016">
    <property type="entry name" value="Ribosomal_L27"/>
    <property type="match status" value="1"/>
</dbReference>
<evidence type="ECO:0000313" key="6">
    <source>
        <dbReference type="EMBL" id="ASD62145.1"/>
    </source>
</evidence>
<dbReference type="InterPro" id="IPR036164">
    <property type="entry name" value="bL21-like_sf"/>
</dbReference>
<dbReference type="AlphaFoldDB" id="A0A1Z3N3V1"/>
<dbReference type="EMBL" id="CP020946">
    <property type="protein sequence ID" value="ASD62145.1"/>
    <property type="molecule type" value="Genomic_DNA"/>
</dbReference>
<keyword evidence="3 4" id="KW-0687">Ribonucleoprotein</keyword>
<dbReference type="PANTHER" id="PTHR21349:SF0">
    <property type="entry name" value="LARGE RIBOSOMAL SUBUNIT PROTEIN BL21M"/>
    <property type="match status" value="1"/>
</dbReference>
<dbReference type="GO" id="GO:0019843">
    <property type="term" value="F:rRNA binding"/>
    <property type="evidence" value="ECO:0007669"/>
    <property type="project" value="UniProtKB-UniRule"/>
</dbReference>
<evidence type="ECO:0000256" key="5">
    <source>
        <dbReference type="RuleBase" id="RU000562"/>
    </source>
</evidence>
<reference evidence="6 7" key="1">
    <citation type="submission" date="2017-04" db="EMBL/GenBank/DDBJ databases">
        <title>Whole genome sequence of Bdellovibrio bacteriovorus strain SSB218315.</title>
        <authorList>
            <person name="Oyedara O."/>
            <person name="Rodriguez-Perez M.A."/>
        </authorList>
    </citation>
    <scope>NUCLEOTIDE SEQUENCE [LARGE SCALE GENOMIC DNA]</scope>
    <source>
        <strain evidence="6 7">SSB218315</strain>
    </source>
</reference>
<name>A0A1Z3N3V1_BDEBC</name>
<dbReference type="GO" id="GO:0005737">
    <property type="term" value="C:cytoplasm"/>
    <property type="evidence" value="ECO:0007669"/>
    <property type="project" value="UniProtKB-ARBA"/>
</dbReference>
<organism evidence="6 7">
    <name type="scientific">Bdellovibrio bacteriovorus</name>
    <dbReference type="NCBI Taxonomy" id="959"/>
    <lineage>
        <taxon>Bacteria</taxon>
        <taxon>Pseudomonadati</taxon>
        <taxon>Bdellovibrionota</taxon>
        <taxon>Bdellovibrionia</taxon>
        <taxon>Bdellovibrionales</taxon>
        <taxon>Pseudobdellovibrionaceae</taxon>
        <taxon>Bdellovibrio</taxon>
    </lineage>
</organism>
<evidence type="ECO:0000256" key="3">
    <source>
        <dbReference type="ARBA" id="ARBA00023274"/>
    </source>
</evidence>
<dbReference type="GO" id="GO:0005840">
    <property type="term" value="C:ribosome"/>
    <property type="evidence" value="ECO:0007669"/>
    <property type="project" value="UniProtKB-KW"/>
</dbReference>
<dbReference type="PANTHER" id="PTHR21349">
    <property type="entry name" value="50S RIBOSOMAL PROTEIN L21"/>
    <property type="match status" value="1"/>
</dbReference>
<dbReference type="OrthoDB" id="5295754at2"/>
<dbReference type="NCBIfam" id="TIGR00061">
    <property type="entry name" value="L21"/>
    <property type="match status" value="1"/>
</dbReference>
<dbReference type="GO" id="GO:1990904">
    <property type="term" value="C:ribonucleoprotein complex"/>
    <property type="evidence" value="ECO:0007669"/>
    <property type="project" value="UniProtKB-KW"/>
</dbReference>
<comment type="subunit">
    <text evidence="4">Part of the 50S ribosomal subunit. Contacts protein L20.</text>
</comment>
<protein>
    <recommendedName>
        <fullName evidence="4">Large ribosomal subunit protein bL21</fullName>
    </recommendedName>
</protein>
<dbReference type="Gene3D" id="2.40.50.100">
    <property type="match status" value="1"/>
</dbReference>
<dbReference type="SUPFAM" id="SSF110324">
    <property type="entry name" value="Ribosomal L27 protein-like"/>
    <property type="match status" value="1"/>
</dbReference>
<gene>
    <name evidence="4" type="primary">rplU</name>
    <name evidence="6" type="ORF">B9G79_00475</name>
</gene>
<dbReference type="RefSeq" id="WP_088563814.1">
    <property type="nucleotide sequence ID" value="NZ_CP020946.1"/>
</dbReference>
<keyword evidence="4 5" id="KW-0699">rRNA-binding</keyword>
<keyword evidence="2 4" id="KW-0689">Ribosomal protein</keyword>
<comment type="function">
    <text evidence="4 5">This protein binds to 23S rRNA in the presence of protein L20.</text>
</comment>
<dbReference type="Proteomes" id="UP000197003">
    <property type="component" value="Chromosome"/>
</dbReference>
<dbReference type="GO" id="GO:0003735">
    <property type="term" value="F:structural constituent of ribosome"/>
    <property type="evidence" value="ECO:0007669"/>
    <property type="project" value="InterPro"/>
</dbReference>
<comment type="similarity">
    <text evidence="1 4 5">Belongs to the bacterial ribosomal protein bL21 family.</text>
</comment>
<evidence type="ECO:0000313" key="7">
    <source>
        <dbReference type="Proteomes" id="UP000197003"/>
    </source>
</evidence>
<sequence length="211" mass="23340">MYAIIRTGGKQYKVQAGDVVQVDKLEQALGAEFEINEVLMVGGESTAVGQPLVKGAKVTVVVTKQAKTRKEIVFKKKRRQGYRKFATHKQEFTELFVKAISFDGKTAKSDEAATVVDVKAVRAEKAQARVAARKERAANKGTAEVVKKAAKKVAKKKVAKKAVKKTGTKFHLGNNVKMGRDYTIYSVVEGLVKFERFSKERFKVSVYPKAV</sequence>
<proteinExistence type="inferred from homology"/>
<evidence type="ECO:0000256" key="2">
    <source>
        <dbReference type="ARBA" id="ARBA00022980"/>
    </source>
</evidence>
<keyword evidence="4 5" id="KW-0694">RNA-binding</keyword>
<dbReference type="HAMAP" id="MF_01363">
    <property type="entry name" value="Ribosomal_bL21"/>
    <property type="match status" value="1"/>
</dbReference>
<dbReference type="InterPro" id="IPR001787">
    <property type="entry name" value="Ribosomal_bL21"/>
</dbReference>
<evidence type="ECO:0000256" key="1">
    <source>
        <dbReference type="ARBA" id="ARBA00008563"/>
    </source>
</evidence>
<dbReference type="InterPro" id="IPR028909">
    <property type="entry name" value="bL21-like"/>
</dbReference>
<dbReference type="SUPFAM" id="SSF141091">
    <property type="entry name" value="L21p-like"/>
    <property type="match status" value="1"/>
</dbReference>
<accession>A0A1Z3N3V1</accession>
<dbReference type="InterPro" id="IPR001684">
    <property type="entry name" value="Ribosomal_bL27"/>
</dbReference>
<dbReference type="GO" id="GO:0006412">
    <property type="term" value="P:translation"/>
    <property type="evidence" value="ECO:0007669"/>
    <property type="project" value="UniProtKB-UniRule"/>
</dbReference>
<dbReference type="Pfam" id="PF00829">
    <property type="entry name" value="Ribosomal_L21p"/>
    <property type="match status" value="1"/>
</dbReference>